<dbReference type="NCBIfam" id="TIGR00099">
    <property type="entry name" value="Cof-subfamily"/>
    <property type="match status" value="1"/>
</dbReference>
<keyword evidence="1" id="KW-0378">Hydrolase</keyword>
<evidence type="ECO:0000313" key="2">
    <source>
        <dbReference type="Proteomes" id="UP001177160"/>
    </source>
</evidence>
<dbReference type="SUPFAM" id="SSF56784">
    <property type="entry name" value="HAD-like"/>
    <property type="match status" value="1"/>
</dbReference>
<dbReference type="Gene3D" id="3.40.50.1000">
    <property type="entry name" value="HAD superfamily/HAD-like"/>
    <property type="match status" value="1"/>
</dbReference>
<protein>
    <submittedName>
        <fullName evidence="1">Cof-type HAD-IIB family hydrolase</fullName>
    </submittedName>
</protein>
<dbReference type="EMBL" id="JAOVQM010000001">
    <property type="protein sequence ID" value="MCV2231262.1"/>
    <property type="molecule type" value="Genomic_DNA"/>
</dbReference>
<accession>A0ABT2Y3E6</accession>
<dbReference type="CDD" id="cd07516">
    <property type="entry name" value="HAD_Pase"/>
    <property type="match status" value="1"/>
</dbReference>
<dbReference type="Proteomes" id="UP001177160">
    <property type="component" value="Unassembled WGS sequence"/>
</dbReference>
<dbReference type="RefSeq" id="WP_263607375.1">
    <property type="nucleotide sequence ID" value="NZ_JAOVQM010000001.1"/>
</dbReference>
<dbReference type="InterPro" id="IPR000150">
    <property type="entry name" value="Cof"/>
</dbReference>
<dbReference type="InterPro" id="IPR023214">
    <property type="entry name" value="HAD_sf"/>
</dbReference>
<dbReference type="PANTHER" id="PTHR10000:SF8">
    <property type="entry name" value="HAD SUPERFAMILY HYDROLASE-LIKE, TYPE 3"/>
    <property type="match status" value="1"/>
</dbReference>
<dbReference type="NCBIfam" id="TIGR01484">
    <property type="entry name" value="HAD-SF-IIB"/>
    <property type="match status" value="1"/>
</dbReference>
<organism evidence="1 2">
    <name type="scientific">Paracholeplasma manati</name>
    <dbReference type="NCBI Taxonomy" id="591373"/>
    <lineage>
        <taxon>Bacteria</taxon>
        <taxon>Bacillati</taxon>
        <taxon>Mycoplasmatota</taxon>
        <taxon>Mollicutes</taxon>
        <taxon>Acholeplasmatales</taxon>
        <taxon>Acholeplasmataceae</taxon>
        <taxon>Paracholeplasma</taxon>
    </lineage>
</organism>
<gene>
    <name evidence="1" type="ORF">N7548_00280</name>
</gene>
<dbReference type="Gene3D" id="3.30.1240.10">
    <property type="match status" value="1"/>
</dbReference>
<name>A0ABT2Y3E6_9MOLU</name>
<dbReference type="SFLD" id="SFLDG01140">
    <property type="entry name" value="C2.B:_Phosphomannomutase_and_P"/>
    <property type="match status" value="1"/>
</dbReference>
<dbReference type="InterPro" id="IPR036412">
    <property type="entry name" value="HAD-like_sf"/>
</dbReference>
<sequence>MKMIIADLDGTLVNKKEMSDKTKQTILRLQNEGYVFTLATGRHKDAVKSMAKTLNIKWPIICTNGAMIYDFNQQKVLHQDVIEPTVANRVLALLNQHQTDYLLYTTQVIVSNQSAKALLESRIGTFESVVVESEQIEPYLKQGLLKILIIEPNEHKFNTLRTTLSRIDDVYVLSSQASFIDVGNKIASKGRALNILCEHLGIPLTEVLSIGDQENDLSMVQIAGIGVAMGDGETTLKENASYVTKTFKEDGFTHAINTFIFKQ</sequence>
<evidence type="ECO:0000313" key="1">
    <source>
        <dbReference type="EMBL" id="MCV2231262.1"/>
    </source>
</evidence>
<dbReference type="Pfam" id="PF08282">
    <property type="entry name" value="Hydrolase_3"/>
    <property type="match status" value="1"/>
</dbReference>
<comment type="caution">
    <text evidence="1">The sequence shown here is derived from an EMBL/GenBank/DDBJ whole genome shotgun (WGS) entry which is preliminary data.</text>
</comment>
<reference evidence="1" key="1">
    <citation type="submission" date="2022-09" db="EMBL/GenBank/DDBJ databases">
        <title>Novel Mycoplasma species identified in domestic and wild animals.</title>
        <authorList>
            <person name="Volokhov D.V."/>
            <person name="Furtak V.A."/>
            <person name="Zagorodnyaya T.A."/>
        </authorList>
    </citation>
    <scope>NUCLEOTIDE SEQUENCE</scope>
    <source>
        <strain evidence="1">Oakley</strain>
    </source>
</reference>
<dbReference type="SFLD" id="SFLDS00003">
    <property type="entry name" value="Haloacid_Dehalogenase"/>
    <property type="match status" value="1"/>
</dbReference>
<dbReference type="PANTHER" id="PTHR10000">
    <property type="entry name" value="PHOSPHOSERINE PHOSPHATASE"/>
    <property type="match status" value="1"/>
</dbReference>
<keyword evidence="2" id="KW-1185">Reference proteome</keyword>
<dbReference type="InterPro" id="IPR006379">
    <property type="entry name" value="HAD-SF_hydro_IIB"/>
</dbReference>
<proteinExistence type="predicted"/>
<dbReference type="GO" id="GO:0016787">
    <property type="term" value="F:hydrolase activity"/>
    <property type="evidence" value="ECO:0007669"/>
    <property type="project" value="UniProtKB-KW"/>
</dbReference>